<accession>A0AAV1IDI5</accession>
<sequence length="237" mass="26280">MAVLKAYLSGFYRKAGILHMMPTGDRMDYTGQCNDAFFRMSRKKAVTFILDTPVALDETGVLCKSGNHLPADMIVNASGCRFDARPAFLQKLGLGYDSMHSHAFLGPSGRVGTASDFVYAFVPHGPKKQLDLIFHAFSCHRRGLTADLQRSLQPTPIASKEGAVPSKDTWFTTSKWWSILNAGMKDRNECYERTMSVGVGHLGRLRLKLSIAMQQAVFWHLSGCLATVEILTMRVLS</sequence>
<reference evidence="1 2" key="1">
    <citation type="submission" date="2023-10" db="EMBL/GenBank/DDBJ databases">
        <authorList>
            <person name="Maclean D."/>
            <person name="Macfadyen A."/>
        </authorList>
    </citation>
    <scope>NUCLEOTIDE SEQUENCE [LARGE SCALE GENOMIC DNA]</scope>
</reference>
<organism evidence="1 2">
    <name type="scientific">Coccomyxa viridis</name>
    <dbReference type="NCBI Taxonomy" id="1274662"/>
    <lineage>
        <taxon>Eukaryota</taxon>
        <taxon>Viridiplantae</taxon>
        <taxon>Chlorophyta</taxon>
        <taxon>core chlorophytes</taxon>
        <taxon>Trebouxiophyceae</taxon>
        <taxon>Trebouxiophyceae incertae sedis</taxon>
        <taxon>Coccomyxaceae</taxon>
        <taxon>Coccomyxa</taxon>
    </lineage>
</organism>
<proteinExistence type="predicted"/>
<dbReference type="Proteomes" id="UP001314263">
    <property type="component" value="Unassembled WGS sequence"/>
</dbReference>
<comment type="caution">
    <text evidence="1">The sequence shown here is derived from an EMBL/GenBank/DDBJ whole genome shotgun (WGS) entry which is preliminary data.</text>
</comment>
<gene>
    <name evidence="1" type="ORF">CVIRNUC_007257</name>
</gene>
<protein>
    <submittedName>
        <fullName evidence="1">Uncharacterized protein</fullName>
    </submittedName>
</protein>
<dbReference type="AlphaFoldDB" id="A0AAV1IDI5"/>
<dbReference type="EMBL" id="CAUYUE010000009">
    <property type="protein sequence ID" value="CAK0784054.1"/>
    <property type="molecule type" value="Genomic_DNA"/>
</dbReference>
<evidence type="ECO:0000313" key="2">
    <source>
        <dbReference type="Proteomes" id="UP001314263"/>
    </source>
</evidence>
<name>A0AAV1IDI5_9CHLO</name>
<dbReference type="InterPro" id="IPR036188">
    <property type="entry name" value="FAD/NAD-bd_sf"/>
</dbReference>
<keyword evidence="2" id="KW-1185">Reference proteome</keyword>
<dbReference type="SUPFAM" id="SSF51905">
    <property type="entry name" value="FAD/NAD(P)-binding domain"/>
    <property type="match status" value="1"/>
</dbReference>
<evidence type="ECO:0000313" key="1">
    <source>
        <dbReference type="EMBL" id="CAK0784054.1"/>
    </source>
</evidence>